<protein>
    <submittedName>
        <fullName evidence="2">Uncharacterized protein</fullName>
    </submittedName>
</protein>
<dbReference type="EMBL" id="CM003528">
    <property type="protein sequence ID" value="RCV05402.1"/>
    <property type="molecule type" value="Genomic_DNA"/>
</dbReference>
<accession>A0A368PIC9</accession>
<evidence type="ECO:0000313" key="2">
    <source>
        <dbReference type="EMBL" id="RCV05402.1"/>
    </source>
</evidence>
<organism evidence="2">
    <name type="scientific">Setaria italica</name>
    <name type="common">Foxtail millet</name>
    <name type="synonym">Panicum italicum</name>
    <dbReference type="NCBI Taxonomy" id="4555"/>
    <lineage>
        <taxon>Eukaryota</taxon>
        <taxon>Viridiplantae</taxon>
        <taxon>Streptophyta</taxon>
        <taxon>Embryophyta</taxon>
        <taxon>Tracheophyta</taxon>
        <taxon>Spermatophyta</taxon>
        <taxon>Magnoliopsida</taxon>
        <taxon>Liliopsida</taxon>
        <taxon>Poales</taxon>
        <taxon>Poaceae</taxon>
        <taxon>PACMAD clade</taxon>
        <taxon>Panicoideae</taxon>
        <taxon>Panicodae</taxon>
        <taxon>Paniceae</taxon>
        <taxon>Cenchrinae</taxon>
        <taxon>Setaria</taxon>
    </lineage>
</organism>
<gene>
    <name evidence="2" type="ORF">SETIT_1G081500v2</name>
</gene>
<feature type="region of interest" description="Disordered" evidence="1">
    <location>
        <begin position="1"/>
        <end position="20"/>
    </location>
</feature>
<evidence type="ECO:0000256" key="1">
    <source>
        <dbReference type="SAM" id="MobiDB-lite"/>
    </source>
</evidence>
<sequence length="111" mass="12458">MHKCCEALSSGASPPCRGVEPPPQIQSLEWIRLTQTEISFPSSSFLVWLKLLEGTYNKSTTIYNNADPPPHRDEPCACSLHGYCLLERRSRLARVTSSVQGQLKLKHSWSC</sequence>
<reference evidence="2" key="1">
    <citation type="journal article" date="2012" name="Nat. Biotechnol.">
        <title>Reference genome sequence of the model plant Setaria.</title>
        <authorList>
            <person name="Bennetzen J.L."/>
            <person name="Schmutz J."/>
            <person name="Wang H."/>
            <person name="Percifield R."/>
            <person name="Hawkins J."/>
            <person name="Pontaroli A.C."/>
            <person name="Estep M."/>
            <person name="Feng L."/>
            <person name="Vaughn J.N."/>
            <person name="Grimwood J."/>
            <person name="Jenkins J."/>
            <person name="Barry K."/>
            <person name="Lindquist E."/>
            <person name="Hellsten U."/>
            <person name="Deshpande S."/>
            <person name="Wang X."/>
            <person name="Wu X."/>
            <person name="Mitros T."/>
            <person name="Triplett J."/>
            <person name="Yang X."/>
            <person name="Ye C.Y."/>
            <person name="Mauro-Herrera M."/>
            <person name="Wang L."/>
            <person name="Li P."/>
            <person name="Sharma M."/>
            <person name="Sharma R."/>
            <person name="Ronald P.C."/>
            <person name="Panaud O."/>
            <person name="Kellogg E.A."/>
            <person name="Brutnell T.P."/>
            <person name="Doust A.N."/>
            <person name="Tuskan G.A."/>
            <person name="Rokhsar D."/>
            <person name="Devos K.M."/>
        </authorList>
    </citation>
    <scope>NUCLEOTIDE SEQUENCE [LARGE SCALE GENOMIC DNA]</scope>
    <source>
        <strain evidence="2">Yugu1</strain>
    </source>
</reference>
<name>A0A368PIC9_SETIT</name>
<reference evidence="2" key="2">
    <citation type="submission" date="2015-07" db="EMBL/GenBank/DDBJ databases">
        <authorList>
            <person name="Noorani M."/>
        </authorList>
    </citation>
    <scope>NUCLEOTIDE SEQUENCE</scope>
    <source>
        <strain evidence="2">Yugu1</strain>
    </source>
</reference>
<proteinExistence type="predicted"/>
<dbReference type="AlphaFoldDB" id="A0A368PIC9"/>